<keyword evidence="2" id="KW-0547">Nucleotide-binding</keyword>
<feature type="domain" description="Disease resistance protein At4g27190-like leucine-rich repeats" evidence="5">
    <location>
        <begin position="467"/>
        <end position="538"/>
    </location>
</feature>
<evidence type="ECO:0000256" key="1">
    <source>
        <dbReference type="ARBA" id="ARBA00022737"/>
    </source>
</evidence>
<keyword evidence="8" id="KW-1185">Reference proteome</keyword>
<evidence type="ECO:0000313" key="7">
    <source>
        <dbReference type="EMBL" id="RXH91934.1"/>
    </source>
</evidence>
<dbReference type="Pfam" id="PF25019">
    <property type="entry name" value="LRR_R13L1-DRL21"/>
    <property type="match status" value="1"/>
</dbReference>
<name>A0A498JD01_MALDO</name>
<dbReference type="AlphaFoldDB" id="A0A498JD01"/>
<proteinExistence type="predicted"/>
<accession>A0A498JD01</accession>
<gene>
    <name evidence="7" type="ORF">DVH24_020957</name>
</gene>
<dbReference type="Gene3D" id="1.20.5.4130">
    <property type="match status" value="1"/>
</dbReference>
<dbReference type="InterPro" id="IPR056789">
    <property type="entry name" value="LRR_R13L1-DRL21"/>
</dbReference>
<dbReference type="Gene3D" id="3.80.10.10">
    <property type="entry name" value="Ribonuclease Inhibitor"/>
    <property type="match status" value="6"/>
</dbReference>
<feature type="domain" description="R13L1/DRL21-like LRR repeat region" evidence="6">
    <location>
        <begin position="230"/>
        <end position="375"/>
    </location>
</feature>
<evidence type="ECO:0000259" key="4">
    <source>
        <dbReference type="Pfam" id="PF18052"/>
    </source>
</evidence>
<organism evidence="7 8">
    <name type="scientific">Malus domestica</name>
    <name type="common">Apple</name>
    <name type="synonym">Pyrus malus</name>
    <dbReference type="NCBI Taxonomy" id="3750"/>
    <lineage>
        <taxon>Eukaryota</taxon>
        <taxon>Viridiplantae</taxon>
        <taxon>Streptophyta</taxon>
        <taxon>Embryophyta</taxon>
        <taxon>Tracheophyta</taxon>
        <taxon>Spermatophyta</taxon>
        <taxon>Magnoliopsida</taxon>
        <taxon>eudicotyledons</taxon>
        <taxon>Gunneridae</taxon>
        <taxon>Pentapetalae</taxon>
        <taxon>rosids</taxon>
        <taxon>fabids</taxon>
        <taxon>Rosales</taxon>
        <taxon>Rosaceae</taxon>
        <taxon>Amygdaloideae</taxon>
        <taxon>Maleae</taxon>
        <taxon>Malus</taxon>
    </lineage>
</organism>
<protein>
    <submittedName>
        <fullName evidence="7">Uncharacterized protein</fullName>
    </submittedName>
</protein>
<reference evidence="7 8" key="1">
    <citation type="submission" date="2018-10" db="EMBL/GenBank/DDBJ databases">
        <title>A high-quality apple genome assembly.</title>
        <authorList>
            <person name="Hu J."/>
        </authorList>
    </citation>
    <scope>NUCLEOTIDE SEQUENCE [LARGE SCALE GENOMIC DNA]</scope>
    <source>
        <strain evidence="8">cv. HFTH1</strain>
        <tissue evidence="7">Young leaf</tissue>
    </source>
</reference>
<dbReference type="GO" id="GO:0000166">
    <property type="term" value="F:nucleotide binding"/>
    <property type="evidence" value="ECO:0007669"/>
    <property type="project" value="UniProtKB-KW"/>
</dbReference>
<dbReference type="Pfam" id="PF18052">
    <property type="entry name" value="Rx_N"/>
    <property type="match status" value="1"/>
</dbReference>
<dbReference type="GO" id="GO:0006952">
    <property type="term" value="P:defense response"/>
    <property type="evidence" value="ECO:0007669"/>
    <property type="project" value="UniProtKB-KW"/>
</dbReference>
<dbReference type="InterPro" id="IPR032675">
    <property type="entry name" value="LRR_dom_sf"/>
</dbReference>
<dbReference type="Pfam" id="PF23247">
    <property type="entry name" value="LRR_RPS2"/>
    <property type="match status" value="1"/>
</dbReference>
<comment type="caution">
    <text evidence="7">The sequence shown here is derived from an EMBL/GenBank/DDBJ whole genome shotgun (WGS) entry which is preliminary data.</text>
</comment>
<dbReference type="PANTHER" id="PTHR47186">
    <property type="entry name" value="LEUCINE-RICH REPEAT-CONTAINING PROTEIN 57"/>
    <property type="match status" value="1"/>
</dbReference>
<dbReference type="SUPFAM" id="SSF52058">
    <property type="entry name" value="L domain-like"/>
    <property type="match status" value="2"/>
</dbReference>
<evidence type="ECO:0000313" key="8">
    <source>
        <dbReference type="Proteomes" id="UP000290289"/>
    </source>
</evidence>
<dbReference type="InterPro" id="IPR057135">
    <property type="entry name" value="At4g27190-like_LRR"/>
</dbReference>
<dbReference type="Proteomes" id="UP000290289">
    <property type="component" value="Chromosome 8"/>
</dbReference>
<evidence type="ECO:0000256" key="3">
    <source>
        <dbReference type="ARBA" id="ARBA00022821"/>
    </source>
</evidence>
<keyword evidence="1" id="KW-0677">Repeat</keyword>
<evidence type="ECO:0000259" key="5">
    <source>
        <dbReference type="Pfam" id="PF23247"/>
    </source>
</evidence>
<keyword evidence="3" id="KW-0611">Plant defense</keyword>
<feature type="domain" description="Disease resistance N-terminal" evidence="4">
    <location>
        <begin position="9"/>
        <end position="103"/>
    </location>
</feature>
<evidence type="ECO:0000259" key="6">
    <source>
        <dbReference type="Pfam" id="PF25019"/>
    </source>
</evidence>
<evidence type="ECO:0000256" key="2">
    <source>
        <dbReference type="ARBA" id="ARBA00022741"/>
    </source>
</evidence>
<dbReference type="PANTHER" id="PTHR47186:SF26">
    <property type="entry name" value="LEUCINE-RICH REPEAT DOMAIN, L DOMAIN-CONTAINING PROTEIN-RELATED"/>
    <property type="match status" value="1"/>
</dbReference>
<dbReference type="EMBL" id="RDQH01000334">
    <property type="protein sequence ID" value="RXH91934.1"/>
    <property type="molecule type" value="Genomic_DNA"/>
</dbReference>
<sequence length="1046" mass="117714">MAELVGGAFLSSFLNVLFDRMASRPFLDFISGKKNDNELLMRKLKIKLLAANKLVDDAEEKQMTDRTVRDWLDDLKDAIYCVGELLDEINTEALRRQLEGDHDHSPTASSSTSWIMRSVFKSSFPSDEFHNSLEPKISNILGVLDLILNERDALGLKEGVQHRPQDTTRQTTSRVDELIQLPSNLGRLINLRHLNNSYTDIEKMPAGMCNLKNLQTLSHFVVDKQTAQRIGELKELQRLRGDLTISGVGNIDHEGNALEADIMSNKEYLDKLVLIWGRDRHAHEKELGVYILRDGRGDDDHDPQNDREVLNKLQPHTNLKQLEIKSYGGVSFPGWLGDPSFSKLSCIKLVDFQHCCLLPPLGQLPSLKQLHVLGMNNVVEIGSEFYGNDTCGITPFRSLQKLFLEGMLEWEKWSYYDGSRGNTTIMFPNLRELGLKNCPKLTEILPLEKLQSLERVELCDGGMDAPKLKDLYISGCKKLRSLPEQMHTLLLSLQKLEVFDCPEVESYYDGSRGNTTILFPNLRELVLSRCPKLTEIVPLEKLPRLESVQLRDLESFNGSLAHVESECPKFLSLVRLKIEICPNFVCFPDGGMDAPKLEELRISQCKKLRSLPEQMHILLPSLQRLKVFGCPEVESFPQGGLPSNLQGLSFECYRKLAANRSLWGLTRLNSLRNLEISFTEEGGEETGCSFPEEGLLPATLTSLSICFHPNLRTIQGKVLRQLTSLEHLTIQGCPELQGFPEQMHTLIPSLQKLRVFGCPEVESFPQGGLPSNLQDLSFECCRKLAANRSLWGLTRLNSLRRLDISFTEEGGEEMGCSFPEEGLLPATLTSLSIRFLPNLTTIQGKVLRQLTSLEDLTIRRCPELQGFPEEAPKSLKSLTIWECPNIGCLPGEWLPTSLSLLQIWTCPLWRDGCAQIGGAAYLSMEEIEVVARTNAYPSTVAVNRLSIYNLPNLTTIQGKVLRQLTSLENLIIDGCPELQCFLEEAPKSLKGLTITRCPKLGCLPGEWLPTSLSYLQIHLCPLLEQRFQRDGGRLAQGCSHPRVYIL</sequence>
<dbReference type="InterPro" id="IPR041118">
    <property type="entry name" value="Rx_N"/>
</dbReference>